<dbReference type="EMBL" id="NIZT01000070">
    <property type="protein sequence ID" value="RBQ22457.1"/>
    <property type="molecule type" value="Genomic_DNA"/>
</dbReference>
<proteinExistence type="inferred from homology"/>
<dbReference type="PIRSF" id="PIRSF015626">
    <property type="entry name" value="FdhD"/>
    <property type="match status" value="1"/>
</dbReference>
<dbReference type="Pfam" id="PF02634">
    <property type="entry name" value="FdhD-NarQ"/>
    <property type="match status" value="1"/>
</dbReference>
<dbReference type="PANTHER" id="PTHR30592">
    <property type="entry name" value="FORMATE DEHYDROGENASE"/>
    <property type="match status" value="1"/>
</dbReference>
<evidence type="ECO:0000256" key="2">
    <source>
        <dbReference type="ARBA" id="ARBA00023150"/>
    </source>
</evidence>
<dbReference type="InterPro" id="IPR016193">
    <property type="entry name" value="Cytidine_deaminase-like"/>
</dbReference>
<comment type="caution">
    <text evidence="4">The sequence shown here is derived from an EMBL/GenBank/DDBJ whole genome shotgun (WGS) entry which is preliminary data.</text>
</comment>
<feature type="binding site" evidence="3">
    <location>
        <begin position="233"/>
        <end position="238"/>
    </location>
    <ligand>
        <name>Mo-bis(molybdopterin guanine dinucleotide)</name>
        <dbReference type="ChEBI" id="CHEBI:60539"/>
    </ligand>
</feature>
<dbReference type="Gene3D" id="3.40.140.10">
    <property type="entry name" value="Cytidine Deaminase, domain 2"/>
    <property type="match status" value="1"/>
</dbReference>
<name>A0A366M8U1_9EURY</name>
<accession>A0A366M8U1</accession>
<dbReference type="AlphaFoldDB" id="A0A366M8U1"/>
<comment type="caution">
    <text evidence="3">Lacks conserved residue(s) required for the propagation of feature annotation.</text>
</comment>
<keyword evidence="2 3" id="KW-0501">Molybdenum cofactor biosynthesis</keyword>
<reference evidence="4 5" key="1">
    <citation type="submission" date="2018-06" db="EMBL/GenBank/DDBJ databases">
        <title>Genomic insight into two independent archaeal endosymbiosis events.</title>
        <authorList>
            <person name="Lind A.E."/>
            <person name="Lewis W.H."/>
            <person name="Spang A."/>
            <person name="Guy L."/>
            <person name="Embley M.T."/>
            <person name="Ettema T.J.G."/>
        </authorList>
    </citation>
    <scope>NUCLEOTIDE SEQUENCE [LARGE SCALE GENOMIC DNA]</scope>
    <source>
        <strain evidence="4">NOE</strain>
    </source>
</reference>
<evidence type="ECO:0000256" key="1">
    <source>
        <dbReference type="ARBA" id="ARBA00022490"/>
    </source>
</evidence>
<gene>
    <name evidence="4" type="primary">fdhD_3</name>
    <name evidence="3" type="synonym">fdhD</name>
    <name evidence="4" type="ORF">ALNOE001_22210</name>
</gene>
<dbReference type="HAMAP" id="MF_00187">
    <property type="entry name" value="FdhD"/>
    <property type="match status" value="1"/>
</dbReference>
<dbReference type="PANTHER" id="PTHR30592:SF1">
    <property type="entry name" value="SULFUR CARRIER PROTEIN FDHD"/>
    <property type="match status" value="1"/>
</dbReference>
<evidence type="ECO:0000313" key="5">
    <source>
        <dbReference type="Proteomes" id="UP000253099"/>
    </source>
</evidence>
<keyword evidence="1 3" id="KW-0963">Cytoplasm</keyword>
<comment type="function">
    <text evidence="3">Required for formate dehydrogenase (FDH) activity.</text>
</comment>
<evidence type="ECO:0000313" key="4">
    <source>
        <dbReference type="EMBL" id="RBQ22457.1"/>
    </source>
</evidence>
<evidence type="ECO:0000256" key="3">
    <source>
        <dbReference type="HAMAP-Rule" id="MF_00187"/>
    </source>
</evidence>
<organism evidence="4 5">
    <name type="scientific">Candidatus Methanobinarius endosymbioticus</name>
    <dbReference type="NCBI Taxonomy" id="2006182"/>
    <lineage>
        <taxon>Archaea</taxon>
        <taxon>Methanobacteriati</taxon>
        <taxon>Methanobacteriota</taxon>
        <taxon>Methanomada group</taxon>
        <taxon>Methanobacteria</taxon>
        <taxon>Methanobacteriales</taxon>
        <taxon>Methanobacteriaceae</taxon>
        <taxon>Candidatus Methanobinarius</taxon>
    </lineage>
</organism>
<dbReference type="InterPro" id="IPR003786">
    <property type="entry name" value="FdhD"/>
</dbReference>
<sequence length="250" mass="28257">MKLTREITAMKYKDGKNEKKIEEIVFDETVSLKINDTPTRNFSTLPDSLIDFAAGYMIGEGIIKSFEEIEEIEVRETTINAKIENYHAEKDLVLGSDSSGGWRSRIKNITLVKSYLKIKKDELIINIEKLRKNADIWQKTGGTHVAAFVNNKNNEFIVREDVSRHVAVDKVIGAASRKKLDFSQSYVIYSGRMPVDMVIKIARVGIPILASNAAPSFSGYTTAEKANITLVGFIRGDRFNIYTHTDRIEF</sequence>
<dbReference type="SUPFAM" id="SSF53927">
    <property type="entry name" value="Cytidine deaminase-like"/>
    <property type="match status" value="1"/>
</dbReference>
<dbReference type="Proteomes" id="UP000253099">
    <property type="component" value="Unassembled WGS sequence"/>
</dbReference>
<dbReference type="GO" id="GO:0006777">
    <property type="term" value="P:Mo-molybdopterin cofactor biosynthetic process"/>
    <property type="evidence" value="ECO:0007669"/>
    <property type="project" value="UniProtKB-UniRule"/>
</dbReference>
<dbReference type="Gene3D" id="3.10.20.10">
    <property type="match status" value="1"/>
</dbReference>
<comment type="subcellular location">
    <subcellularLocation>
        <location evidence="3">Cytoplasm</location>
    </subcellularLocation>
</comment>
<dbReference type="GO" id="GO:0016783">
    <property type="term" value="F:sulfurtransferase activity"/>
    <property type="evidence" value="ECO:0007669"/>
    <property type="project" value="InterPro"/>
</dbReference>
<comment type="similarity">
    <text evidence="3">Belongs to the FdhD family.</text>
</comment>
<dbReference type="NCBIfam" id="TIGR00129">
    <property type="entry name" value="fdhD_narQ"/>
    <property type="match status" value="1"/>
</dbReference>
<dbReference type="GO" id="GO:0005737">
    <property type="term" value="C:cytoplasm"/>
    <property type="evidence" value="ECO:0007669"/>
    <property type="project" value="UniProtKB-SubCell"/>
</dbReference>
<keyword evidence="5" id="KW-1185">Reference proteome</keyword>
<protein>
    <recommendedName>
        <fullName evidence="3">Protein FdhD</fullName>
    </recommendedName>
</protein>